<feature type="domain" description="Fibronectin type-III" evidence="3">
    <location>
        <begin position="336"/>
        <end position="432"/>
    </location>
</feature>
<keyword evidence="1" id="KW-0732">Signal</keyword>
<dbReference type="Gene3D" id="2.60.120.200">
    <property type="match status" value="1"/>
</dbReference>
<evidence type="ECO:0000259" key="3">
    <source>
        <dbReference type="PROSITE" id="PS50853"/>
    </source>
</evidence>
<dbReference type="Gene3D" id="2.60.40.10">
    <property type="entry name" value="Immunoglobulins"/>
    <property type="match status" value="2"/>
</dbReference>
<dbReference type="Proteomes" id="UP000194873">
    <property type="component" value="Unassembled WGS sequence"/>
</dbReference>
<dbReference type="GO" id="GO:0004553">
    <property type="term" value="F:hydrolase activity, hydrolyzing O-glycosyl compounds"/>
    <property type="evidence" value="ECO:0007669"/>
    <property type="project" value="UniProtKB-ARBA"/>
</dbReference>
<dbReference type="InterPro" id="IPR013783">
    <property type="entry name" value="Ig-like_fold"/>
</dbReference>
<dbReference type="SUPFAM" id="SSF49265">
    <property type="entry name" value="Fibronectin type III"/>
    <property type="match status" value="1"/>
</dbReference>
<dbReference type="PROSITE" id="PS50853">
    <property type="entry name" value="FN3"/>
    <property type="match status" value="1"/>
</dbReference>
<dbReference type="GO" id="GO:0005975">
    <property type="term" value="P:carbohydrate metabolic process"/>
    <property type="evidence" value="ECO:0007669"/>
    <property type="project" value="UniProtKB-ARBA"/>
</dbReference>
<dbReference type="SMART" id="SM00060">
    <property type="entry name" value="FN3"/>
    <property type="match status" value="1"/>
</dbReference>
<accession>A0A243W4R5</accession>
<dbReference type="CDD" id="cd00102">
    <property type="entry name" value="IPT"/>
    <property type="match status" value="1"/>
</dbReference>
<evidence type="ECO:0000313" key="5">
    <source>
        <dbReference type="Proteomes" id="UP000194873"/>
    </source>
</evidence>
<gene>
    <name evidence="4" type="ORF">BXP70_29075</name>
</gene>
<name>A0A243W4R5_9BACT</name>
<keyword evidence="2" id="KW-1015">Disulfide bond</keyword>
<dbReference type="AlphaFoldDB" id="A0A243W4R5"/>
<keyword evidence="5" id="KW-1185">Reference proteome</keyword>
<dbReference type="EMBL" id="MTSE01000101">
    <property type="protein sequence ID" value="OUJ66126.1"/>
    <property type="molecule type" value="Genomic_DNA"/>
</dbReference>
<evidence type="ECO:0000256" key="2">
    <source>
        <dbReference type="ARBA" id="ARBA00023157"/>
    </source>
</evidence>
<reference evidence="4 5" key="1">
    <citation type="submission" date="2017-01" db="EMBL/GenBank/DDBJ databases">
        <title>A new Hymenobacter.</title>
        <authorList>
            <person name="Liang Y."/>
            <person name="Feng F."/>
        </authorList>
    </citation>
    <scope>NUCLEOTIDE SEQUENCE [LARGE SCALE GENOMIC DNA]</scope>
    <source>
        <strain evidence="4">MIMBbqt21</strain>
    </source>
</reference>
<dbReference type="InterPro" id="IPR003961">
    <property type="entry name" value="FN3_dom"/>
</dbReference>
<protein>
    <recommendedName>
        <fullName evidence="3">Fibronectin type-III domain-containing protein</fullName>
    </recommendedName>
</protein>
<dbReference type="InterPro" id="IPR013320">
    <property type="entry name" value="ConA-like_dom_sf"/>
</dbReference>
<dbReference type="Pfam" id="PF13385">
    <property type="entry name" value="Laminin_G_3"/>
    <property type="match status" value="1"/>
</dbReference>
<dbReference type="SUPFAM" id="SSF49899">
    <property type="entry name" value="Concanavalin A-like lectins/glucanases"/>
    <property type="match status" value="1"/>
</dbReference>
<evidence type="ECO:0000313" key="4">
    <source>
        <dbReference type="EMBL" id="OUJ66126.1"/>
    </source>
</evidence>
<feature type="non-terminal residue" evidence="4">
    <location>
        <position position="1"/>
    </location>
</feature>
<dbReference type="Pfam" id="PF00041">
    <property type="entry name" value="fn3"/>
    <property type="match status" value="1"/>
</dbReference>
<sequence length="463" mass="46973">GSSNISYSTAPSAANGTLTLVATPPTITSFAPAAGGLGQLVTLTGTNLTGVTSLLVNGVNATASITNNTATSLTFRVPVTTPLTGSTTVTTPNGFATSTAFTVMAAPGNALAFDGTDDYVAFGSTPAVTGLGTGDFTLEAWVYYTGGTGAQSIIRKTGDYNLYLNGNTLHAEVWPNGVGNTAWRKADGNLVLPANRWVHVAAVWTKAATTLQLYVNGVADGTGATTTGTVSGSENLTVGKSTIYTNLLTGRLDEVRIYNAALTPANLQADMLSTVSATPSNLKLYLNFDQGTPGEANTGLTTVYDLASNYAGTLTSFALASGNSSSNWVESYALVVPTATAATGVTSTDFTANWTTPAVGTITNYLLDVSTSAAFTSPISGSPFTITAGTTTRSITGLTPGSTYYYRVRADKTSVTGQGAYSVSIPVTTCALPVAVAQNANLFLSAAGAATLTATAVNNGSTA</sequence>
<proteinExistence type="predicted"/>
<organism evidence="4 5">
    <name type="scientific">Hymenobacter crusticola</name>
    <dbReference type="NCBI Taxonomy" id="1770526"/>
    <lineage>
        <taxon>Bacteria</taxon>
        <taxon>Pseudomonadati</taxon>
        <taxon>Bacteroidota</taxon>
        <taxon>Cytophagia</taxon>
        <taxon>Cytophagales</taxon>
        <taxon>Hymenobacteraceae</taxon>
        <taxon>Hymenobacter</taxon>
    </lineage>
</organism>
<evidence type="ECO:0000256" key="1">
    <source>
        <dbReference type="ARBA" id="ARBA00022729"/>
    </source>
</evidence>
<dbReference type="InterPro" id="IPR006558">
    <property type="entry name" value="LamG-like"/>
</dbReference>
<dbReference type="RefSeq" id="WP_179197906.1">
    <property type="nucleotide sequence ID" value="NZ_MTSE01000101.1"/>
</dbReference>
<dbReference type="SMART" id="SM00560">
    <property type="entry name" value="LamGL"/>
    <property type="match status" value="1"/>
</dbReference>
<comment type="caution">
    <text evidence="4">The sequence shown here is derived from an EMBL/GenBank/DDBJ whole genome shotgun (WGS) entry which is preliminary data.</text>
</comment>
<dbReference type="CDD" id="cd00063">
    <property type="entry name" value="FN3"/>
    <property type="match status" value="1"/>
</dbReference>
<feature type="non-terminal residue" evidence="4">
    <location>
        <position position="463"/>
    </location>
</feature>
<dbReference type="InterPro" id="IPR036116">
    <property type="entry name" value="FN3_sf"/>
</dbReference>